<evidence type="ECO:0000313" key="1">
    <source>
        <dbReference type="EMBL" id="RMO81020.1"/>
    </source>
</evidence>
<gene>
    <name evidence="1" type="ORF">ALQ36_103370</name>
</gene>
<evidence type="ECO:0000313" key="2">
    <source>
        <dbReference type="Proteomes" id="UP000281350"/>
    </source>
</evidence>
<accession>A0A3M3YEY2</accession>
<reference evidence="1 2" key="1">
    <citation type="submission" date="2018-08" db="EMBL/GenBank/DDBJ databases">
        <title>Recombination of ecologically and evolutionarily significant loci maintains genetic cohesion in the Pseudomonas syringae species complex.</title>
        <authorList>
            <person name="Dillon M."/>
            <person name="Thakur S."/>
            <person name="Almeida R.N.D."/>
            <person name="Weir B.S."/>
            <person name="Guttman D.S."/>
        </authorList>
    </citation>
    <scope>NUCLEOTIDE SEQUENCE [LARGE SCALE GENOMIC DNA]</scope>
    <source>
        <strain evidence="1 2">ICMP 2732</strain>
    </source>
</reference>
<protein>
    <submittedName>
        <fullName evidence="1">Uncharacterized protein</fullName>
    </submittedName>
</protein>
<proteinExistence type="predicted"/>
<comment type="caution">
    <text evidence="1">The sequence shown here is derived from an EMBL/GenBank/DDBJ whole genome shotgun (WGS) entry which is preliminary data.</text>
</comment>
<dbReference type="AlphaFoldDB" id="A0A3M3YEY2"/>
<organism evidence="1 2">
    <name type="scientific">Pseudomonas syringae pv. primulae</name>
    <dbReference type="NCBI Taxonomy" id="251707"/>
    <lineage>
        <taxon>Bacteria</taxon>
        <taxon>Pseudomonadati</taxon>
        <taxon>Pseudomonadota</taxon>
        <taxon>Gammaproteobacteria</taxon>
        <taxon>Pseudomonadales</taxon>
        <taxon>Pseudomonadaceae</taxon>
        <taxon>Pseudomonas</taxon>
    </lineage>
</organism>
<dbReference type="Proteomes" id="UP000281350">
    <property type="component" value="Unassembled WGS sequence"/>
</dbReference>
<dbReference type="EMBL" id="RBPY01000035">
    <property type="protein sequence ID" value="RMO81020.1"/>
    <property type="molecule type" value="Genomic_DNA"/>
</dbReference>
<sequence>MRTQYDVNLAGYEPLDTDNPVVLGLLCGFHSCSRSSVM</sequence>
<name>A0A3M3YEY2_9PSED</name>